<evidence type="ECO:0000256" key="2">
    <source>
        <dbReference type="ARBA" id="ARBA00023315"/>
    </source>
</evidence>
<dbReference type="PANTHER" id="PTHR43877:SF2">
    <property type="entry name" value="AMINOALKYLPHOSPHONATE N-ACETYLTRANSFERASE-RELATED"/>
    <property type="match status" value="1"/>
</dbReference>
<protein>
    <submittedName>
        <fullName evidence="4">Acetyltransferase</fullName>
    </submittedName>
</protein>
<accession>A0A0J7Z5J0</accession>
<sequence>MRIRTARPEDASAVADVYVRSWRAAFVGLLPQSYLDAMDPGREEPGWKALIAEARWPSSGVLVAESDAGTAGIAGIVGFTGFGPSREAPAVAEIGTLYTLPEVWSTGTGRQLMRGALTTLDRAAHYTHATLWVLEANARARRFYETTGWSPDGASVTDTTGGASLGKLRYRRAVGEA</sequence>
<dbReference type="PATRIC" id="fig|1938.3.peg.6158"/>
<evidence type="ECO:0000256" key="1">
    <source>
        <dbReference type="ARBA" id="ARBA00022679"/>
    </source>
</evidence>
<evidence type="ECO:0000313" key="4">
    <source>
        <dbReference type="EMBL" id="KMS70458.1"/>
    </source>
</evidence>
<organism evidence="4 5">
    <name type="scientific">Streptomyces viridochromogenes</name>
    <dbReference type="NCBI Taxonomy" id="1938"/>
    <lineage>
        <taxon>Bacteria</taxon>
        <taxon>Bacillati</taxon>
        <taxon>Actinomycetota</taxon>
        <taxon>Actinomycetes</taxon>
        <taxon>Kitasatosporales</taxon>
        <taxon>Streptomycetaceae</taxon>
        <taxon>Streptomyces</taxon>
    </lineage>
</organism>
<evidence type="ECO:0000313" key="5">
    <source>
        <dbReference type="Proteomes" id="UP000037432"/>
    </source>
</evidence>
<dbReference type="PROSITE" id="PS51186">
    <property type="entry name" value="GNAT"/>
    <property type="match status" value="1"/>
</dbReference>
<gene>
    <name evidence="4" type="ORF">ACM01_31280</name>
</gene>
<dbReference type="InterPro" id="IPR016181">
    <property type="entry name" value="Acyl_CoA_acyltransferase"/>
</dbReference>
<dbReference type="InterPro" id="IPR050832">
    <property type="entry name" value="Bact_Acetyltransf"/>
</dbReference>
<dbReference type="InterPro" id="IPR000182">
    <property type="entry name" value="GNAT_dom"/>
</dbReference>
<reference evidence="4 5" key="1">
    <citation type="submission" date="2015-06" db="EMBL/GenBank/DDBJ databases">
        <authorList>
            <person name="Ju K.-S."/>
            <person name="Doroghazi J.R."/>
            <person name="Metcalf W.W."/>
        </authorList>
    </citation>
    <scope>NUCLEOTIDE SEQUENCE [LARGE SCALE GENOMIC DNA]</scope>
    <source>
        <strain evidence="4 5">NRRL 3414</strain>
    </source>
</reference>
<keyword evidence="2" id="KW-0012">Acyltransferase</keyword>
<dbReference type="Proteomes" id="UP000037432">
    <property type="component" value="Unassembled WGS sequence"/>
</dbReference>
<dbReference type="EMBL" id="LFNT01000048">
    <property type="protein sequence ID" value="KMS70458.1"/>
    <property type="molecule type" value="Genomic_DNA"/>
</dbReference>
<dbReference type="SUPFAM" id="SSF55729">
    <property type="entry name" value="Acyl-CoA N-acyltransferases (Nat)"/>
    <property type="match status" value="1"/>
</dbReference>
<dbReference type="GO" id="GO:0016747">
    <property type="term" value="F:acyltransferase activity, transferring groups other than amino-acyl groups"/>
    <property type="evidence" value="ECO:0007669"/>
    <property type="project" value="InterPro"/>
</dbReference>
<proteinExistence type="predicted"/>
<evidence type="ECO:0000259" key="3">
    <source>
        <dbReference type="PROSITE" id="PS51186"/>
    </source>
</evidence>
<comment type="caution">
    <text evidence="4">The sequence shown here is derived from an EMBL/GenBank/DDBJ whole genome shotgun (WGS) entry which is preliminary data.</text>
</comment>
<dbReference type="Gene3D" id="3.40.630.30">
    <property type="match status" value="1"/>
</dbReference>
<keyword evidence="1 4" id="KW-0808">Transferase</keyword>
<feature type="domain" description="N-acetyltransferase" evidence="3">
    <location>
        <begin position="1"/>
        <end position="175"/>
    </location>
</feature>
<name>A0A0J7Z5J0_STRVR</name>
<dbReference type="CDD" id="cd04301">
    <property type="entry name" value="NAT_SF"/>
    <property type="match status" value="1"/>
</dbReference>
<dbReference type="AlphaFoldDB" id="A0A0J7Z5J0"/>
<dbReference type="RefSeq" id="WP_048584768.1">
    <property type="nucleotide sequence ID" value="NZ_LFNT01000048.1"/>
</dbReference>
<dbReference type="Pfam" id="PF00583">
    <property type="entry name" value="Acetyltransf_1"/>
    <property type="match status" value="1"/>
</dbReference>
<dbReference type="PANTHER" id="PTHR43877">
    <property type="entry name" value="AMINOALKYLPHOSPHONATE N-ACETYLTRANSFERASE-RELATED-RELATED"/>
    <property type="match status" value="1"/>
</dbReference>
<dbReference type="OrthoDB" id="5243635at2"/>